<dbReference type="PANTHER" id="PTHR30558">
    <property type="entry name" value="EXBD MEMBRANE COMPONENT OF PMF-DRIVEN MACROMOLECULE IMPORT SYSTEM"/>
    <property type="match status" value="1"/>
</dbReference>
<protein>
    <submittedName>
        <fullName evidence="8">ExbD/TolR family protein</fullName>
    </submittedName>
</protein>
<evidence type="ECO:0000256" key="4">
    <source>
        <dbReference type="ARBA" id="ARBA00022692"/>
    </source>
</evidence>
<dbReference type="Proteomes" id="UP001589774">
    <property type="component" value="Unassembled WGS sequence"/>
</dbReference>
<evidence type="ECO:0000256" key="2">
    <source>
        <dbReference type="ARBA" id="ARBA00005811"/>
    </source>
</evidence>
<evidence type="ECO:0000256" key="7">
    <source>
        <dbReference type="RuleBase" id="RU003879"/>
    </source>
</evidence>
<evidence type="ECO:0000256" key="3">
    <source>
        <dbReference type="ARBA" id="ARBA00022475"/>
    </source>
</evidence>
<keyword evidence="5" id="KW-1133">Transmembrane helix</keyword>
<dbReference type="EMBL" id="JBHLWO010000002">
    <property type="protein sequence ID" value="MFC0319773.1"/>
    <property type="molecule type" value="Genomic_DNA"/>
</dbReference>
<evidence type="ECO:0000256" key="5">
    <source>
        <dbReference type="ARBA" id="ARBA00022989"/>
    </source>
</evidence>
<keyword evidence="7" id="KW-0653">Protein transport</keyword>
<evidence type="ECO:0000256" key="6">
    <source>
        <dbReference type="ARBA" id="ARBA00023136"/>
    </source>
</evidence>
<dbReference type="PANTHER" id="PTHR30558:SF3">
    <property type="entry name" value="BIOPOLYMER TRANSPORT PROTEIN EXBD-RELATED"/>
    <property type="match status" value="1"/>
</dbReference>
<dbReference type="Pfam" id="PF02472">
    <property type="entry name" value="ExbD"/>
    <property type="match status" value="1"/>
</dbReference>
<keyword evidence="7" id="KW-0813">Transport</keyword>
<organism evidence="8 9">
    <name type="scientific">Olivibacter oleidegradans</name>
    <dbReference type="NCBI Taxonomy" id="760123"/>
    <lineage>
        <taxon>Bacteria</taxon>
        <taxon>Pseudomonadati</taxon>
        <taxon>Bacteroidota</taxon>
        <taxon>Sphingobacteriia</taxon>
        <taxon>Sphingobacteriales</taxon>
        <taxon>Sphingobacteriaceae</taxon>
        <taxon>Olivibacter</taxon>
    </lineage>
</organism>
<reference evidence="8 9" key="1">
    <citation type="submission" date="2024-09" db="EMBL/GenBank/DDBJ databases">
        <authorList>
            <person name="Sun Q."/>
            <person name="Mori K."/>
        </authorList>
    </citation>
    <scope>NUCLEOTIDE SEQUENCE [LARGE SCALE GENOMIC DNA]</scope>
    <source>
        <strain evidence="8 9">CCM 7765</strain>
    </source>
</reference>
<accession>A0ABV6HLJ7</accession>
<dbReference type="InterPro" id="IPR003400">
    <property type="entry name" value="ExbD"/>
</dbReference>
<name>A0ABV6HLJ7_9SPHI</name>
<keyword evidence="9" id="KW-1185">Reference proteome</keyword>
<evidence type="ECO:0000256" key="1">
    <source>
        <dbReference type="ARBA" id="ARBA00004162"/>
    </source>
</evidence>
<keyword evidence="3" id="KW-1003">Cell membrane</keyword>
<keyword evidence="4 7" id="KW-0812">Transmembrane</keyword>
<proteinExistence type="inferred from homology"/>
<comment type="subcellular location">
    <subcellularLocation>
        <location evidence="1">Cell membrane</location>
        <topology evidence="1">Single-pass membrane protein</topology>
    </subcellularLocation>
    <subcellularLocation>
        <location evidence="7">Cell membrane</location>
        <topology evidence="7">Single-pass type II membrane protein</topology>
    </subcellularLocation>
</comment>
<comment type="similarity">
    <text evidence="2 7">Belongs to the ExbD/TolR family.</text>
</comment>
<keyword evidence="6" id="KW-0472">Membrane</keyword>
<comment type="caution">
    <text evidence="8">The sequence shown here is derived from an EMBL/GenBank/DDBJ whole genome shotgun (WGS) entry which is preliminary data.</text>
</comment>
<dbReference type="RefSeq" id="WP_013667336.1">
    <property type="nucleotide sequence ID" value="NZ_JBHLWO010000002.1"/>
</dbReference>
<sequence length="171" mass="19170">MAELIRGKMQPRVDLTPMVDLAFLLITFFMLTTSLAKPKMMDIALPDKVDLGNATGFSDKRTMTILLGANHQAAWYWGLQKTPIEGPKVTDFGRNGIRAELKDKMTKIKSQQVGSTKPLMVIIRPSNLSSYSDLVNILDEMKINGITQYAIGDIGREEVQLLIKLGLYRRI</sequence>
<evidence type="ECO:0000313" key="8">
    <source>
        <dbReference type="EMBL" id="MFC0319773.1"/>
    </source>
</evidence>
<evidence type="ECO:0000313" key="9">
    <source>
        <dbReference type="Proteomes" id="UP001589774"/>
    </source>
</evidence>
<gene>
    <name evidence="8" type="ORF">ACFFI0_15735</name>
</gene>